<dbReference type="SUPFAM" id="SSF57667">
    <property type="entry name" value="beta-beta-alpha zinc fingers"/>
    <property type="match status" value="1"/>
</dbReference>
<evidence type="ECO:0000256" key="1">
    <source>
        <dbReference type="PROSITE-ProRule" id="PRU00042"/>
    </source>
</evidence>
<proteinExistence type="predicted"/>
<gene>
    <name evidence="3" type="ORF">EGW08_000461</name>
</gene>
<dbReference type="STRING" id="188477.A0A3S1A6D3"/>
<dbReference type="Pfam" id="PF13894">
    <property type="entry name" value="zf-C2H2_4"/>
    <property type="match status" value="1"/>
</dbReference>
<keyword evidence="1" id="KW-0862">Zinc</keyword>
<keyword evidence="1" id="KW-0479">Metal-binding</keyword>
<dbReference type="PROSITE" id="PS50157">
    <property type="entry name" value="ZINC_FINGER_C2H2_2"/>
    <property type="match status" value="1"/>
</dbReference>
<dbReference type="InterPro" id="IPR036236">
    <property type="entry name" value="Znf_C2H2_sf"/>
</dbReference>
<dbReference type="Proteomes" id="UP000271974">
    <property type="component" value="Unassembled WGS sequence"/>
</dbReference>
<reference evidence="3 4" key="1">
    <citation type="submission" date="2019-01" db="EMBL/GenBank/DDBJ databases">
        <title>A draft genome assembly of the solar-powered sea slug Elysia chlorotica.</title>
        <authorList>
            <person name="Cai H."/>
            <person name="Li Q."/>
            <person name="Fang X."/>
            <person name="Li J."/>
            <person name="Curtis N.E."/>
            <person name="Altenburger A."/>
            <person name="Shibata T."/>
            <person name="Feng M."/>
            <person name="Maeda T."/>
            <person name="Schwartz J.A."/>
            <person name="Shigenobu S."/>
            <person name="Lundholm N."/>
            <person name="Nishiyama T."/>
            <person name="Yang H."/>
            <person name="Hasebe M."/>
            <person name="Li S."/>
            <person name="Pierce S.K."/>
            <person name="Wang J."/>
        </authorList>
    </citation>
    <scope>NUCLEOTIDE SEQUENCE [LARGE SCALE GENOMIC DNA]</scope>
    <source>
        <strain evidence="3">EC2010</strain>
        <tissue evidence="3">Whole organism of an adult</tissue>
    </source>
</reference>
<dbReference type="EMBL" id="RQTK01000006">
    <property type="protein sequence ID" value="RUS91753.1"/>
    <property type="molecule type" value="Genomic_DNA"/>
</dbReference>
<dbReference type="AlphaFoldDB" id="A0A3S1A6D3"/>
<dbReference type="SMART" id="SM00355">
    <property type="entry name" value="ZnF_C2H2"/>
    <property type="match status" value="2"/>
</dbReference>
<dbReference type="OrthoDB" id="9451254at2759"/>
<protein>
    <recommendedName>
        <fullName evidence="2">C2H2-type domain-containing protein</fullName>
    </recommendedName>
</protein>
<dbReference type="Gene3D" id="3.30.160.60">
    <property type="entry name" value="Classic Zinc Finger"/>
    <property type="match status" value="1"/>
</dbReference>
<dbReference type="PROSITE" id="PS00028">
    <property type="entry name" value="ZINC_FINGER_C2H2_1"/>
    <property type="match status" value="1"/>
</dbReference>
<name>A0A3S1A6D3_ELYCH</name>
<evidence type="ECO:0000313" key="3">
    <source>
        <dbReference type="EMBL" id="RUS91753.1"/>
    </source>
</evidence>
<evidence type="ECO:0000259" key="2">
    <source>
        <dbReference type="PROSITE" id="PS50157"/>
    </source>
</evidence>
<evidence type="ECO:0000313" key="4">
    <source>
        <dbReference type="Proteomes" id="UP000271974"/>
    </source>
</evidence>
<comment type="caution">
    <text evidence="3">The sequence shown here is derived from an EMBL/GenBank/DDBJ whole genome shotgun (WGS) entry which is preliminary data.</text>
</comment>
<accession>A0A3S1A6D3</accession>
<feature type="domain" description="C2H2-type" evidence="2">
    <location>
        <begin position="65"/>
        <end position="89"/>
    </location>
</feature>
<keyword evidence="1" id="KW-0863">Zinc-finger</keyword>
<organism evidence="3 4">
    <name type="scientific">Elysia chlorotica</name>
    <name type="common">Eastern emerald elysia</name>
    <name type="synonym">Sea slug</name>
    <dbReference type="NCBI Taxonomy" id="188477"/>
    <lineage>
        <taxon>Eukaryota</taxon>
        <taxon>Metazoa</taxon>
        <taxon>Spiralia</taxon>
        <taxon>Lophotrochozoa</taxon>
        <taxon>Mollusca</taxon>
        <taxon>Gastropoda</taxon>
        <taxon>Heterobranchia</taxon>
        <taxon>Euthyneura</taxon>
        <taxon>Panpulmonata</taxon>
        <taxon>Sacoglossa</taxon>
        <taxon>Placobranchoidea</taxon>
        <taxon>Plakobranchidae</taxon>
        <taxon>Elysia</taxon>
    </lineage>
</organism>
<sequence length="106" mass="12199">MAVPEDDGSNNQNSEQVEADYFSAELAGSHEDNSAGRFLCHHCSNSYSDRRGLKRHLDKVSGKHYQCEICFKTFSRNDVYRRHVKLVHARFYRSQGGDSFYCDLTT</sequence>
<keyword evidence="4" id="KW-1185">Reference proteome</keyword>
<dbReference type="InterPro" id="IPR013087">
    <property type="entry name" value="Znf_C2H2_type"/>
</dbReference>
<dbReference type="GO" id="GO:0008270">
    <property type="term" value="F:zinc ion binding"/>
    <property type="evidence" value="ECO:0007669"/>
    <property type="project" value="UniProtKB-KW"/>
</dbReference>